<comment type="caution">
    <text evidence="1">The sequence shown here is derived from an EMBL/GenBank/DDBJ whole genome shotgun (WGS) entry which is preliminary data.</text>
</comment>
<name>A0AAE2YQN0_9PROT</name>
<accession>A0AAE2YQN0</accession>
<dbReference type="RefSeq" id="WP_215870313.1">
    <property type="nucleotide sequence ID" value="NZ_JAAXYO010000146.1"/>
</dbReference>
<organism evidence="1 2">
    <name type="scientific">Igneacidithiobacillus copahuensis</name>
    <dbReference type="NCBI Taxonomy" id="2724909"/>
    <lineage>
        <taxon>Bacteria</taxon>
        <taxon>Pseudomonadati</taxon>
        <taxon>Pseudomonadota</taxon>
        <taxon>Acidithiobacillia</taxon>
        <taxon>Acidithiobacillales</taxon>
        <taxon>Acidithiobacillaceae</taxon>
        <taxon>Igneacidithiobacillus</taxon>
    </lineage>
</organism>
<evidence type="ECO:0000313" key="2">
    <source>
        <dbReference type="Proteomes" id="UP001197378"/>
    </source>
</evidence>
<evidence type="ECO:0000313" key="1">
    <source>
        <dbReference type="EMBL" id="MBU2788379.1"/>
    </source>
</evidence>
<gene>
    <name evidence="1" type="ORF">HFQ13_09220</name>
</gene>
<dbReference type="Proteomes" id="UP001197378">
    <property type="component" value="Unassembled WGS sequence"/>
</dbReference>
<sequence length="74" mass="8428">MHESHVIPSEVYWTEGADHRYLVRMAFGDIVLTHLVCSTRDEAEALCRKLCKHYGIATQKSTIPQKKVRNASSL</sequence>
<keyword evidence="2" id="KW-1185">Reference proteome</keyword>
<proteinExistence type="predicted"/>
<protein>
    <submittedName>
        <fullName evidence="1">Uncharacterized protein</fullName>
    </submittedName>
</protein>
<dbReference type="AlphaFoldDB" id="A0AAE2YQN0"/>
<reference evidence="1" key="1">
    <citation type="journal article" date="2021" name="ISME J.">
        <title>Genomic evolution of the class Acidithiobacillia: deep-branching Proteobacteria living in extreme acidic conditions.</title>
        <authorList>
            <person name="Moya-Beltran A."/>
            <person name="Beard S."/>
            <person name="Rojas-Villalobos C."/>
            <person name="Issotta F."/>
            <person name="Gallardo Y."/>
            <person name="Ulloa R."/>
            <person name="Giaveno A."/>
            <person name="Degli Esposti M."/>
            <person name="Johnson D.B."/>
            <person name="Quatrini R."/>
        </authorList>
    </citation>
    <scope>NUCLEOTIDE SEQUENCE</scope>
    <source>
        <strain evidence="1">VAN18-1</strain>
    </source>
</reference>
<dbReference type="EMBL" id="JAAXYO010000146">
    <property type="protein sequence ID" value="MBU2788379.1"/>
    <property type="molecule type" value="Genomic_DNA"/>
</dbReference>